<keyword evidence="13 14" id="KW-0472">Membrane</keyword>
<feature type="domain" description="HAMP" evidence="16">
    <location>
        <begin position="178"/>
        <end position="230"/>
    </location>
</feature>
<evidence type="ECO:0000256" key="5">
    <source>
        <dbReference type="ARBA" id="ARBA00022553"/>
    </source>
</evidence>
<dbReference type="PANTHER" id="PTHR45528:SF8">
    <property type="entry name" value="HISTIDINE KINASE"/>
    <property type="match status" value="1"/>
</dbReference>
<comment type="subcellular location">
    <subcellularLocation>
        <location evidence="2">Cell membrane</location>
        <topology evidence="2">Multi-pass membrane protein</topology>
    </subcellularLocation>
</comment>
<sequence>MGIKLHTRKTTLRRELFKYLISLGLSFVLIIGLYLALTTFAISAGWVFPANYSEQLIKQGESIIREAPTVREDMLPLGSKYVVLDKQTHAVLYGNMDDAEIKLASQLVNGRSPAYYGQTVYTLIDRPNDYCVLQSDLRPQFSSPYLRSHLPNYELTGNVLLGLSIVIISFLVTTIFARRFQNSLKTLTRITRHIQNQNLDFAEKKSGIKEFDDVAQALLEMKDALQQSLETQWKMEQTKQEQIAALAHDIKIPVTIIRGNAELLSLSEQNQEQDMYTRYILNASDKIDQHVRMLIMMSRTGSSLTLNKENIVIQDWLNELLSDTRAYAGCKHIAIEQQAQCIDSVVPLDKQLFHRALMNIIANALDHTPEGASMHIHIHCDRHRLTIVITDSGPGFTPEALEKATELFYRGDKGRNADGHYGMGLTFAEYVIKLHHGSLQLQNDLKGGGGQVTIRLPVISEDTQPAPAVDDGGV</sequence>
<comment type="catalytic activity">
    <reaction evidence="1">
        <text>ATP + protein L-histidine = ADP + protein N-phospho-L-histidine.</text>
        <dbReference type="EC" id="2.7.13.3"/>
    </reaction>
</comment>
<dbReference type="CDD" id="cd00082">
    <property type="entry name" value="HisKA"/>
    <property type="match status" value="1"/>
</dbReference>
<proteinExistence type="predicted"/>
<dbReference type="Gene3D" id="6.10.340.10">
    <property type="match status" value="1"/>
</dbReference>
<evidence type="ECO:0000313" key="18">
    <source>
        <dbReference type="Proteomes" id="UP001597233"/>
    </source>
</evidence>
<evidence type="ECO:0000256" key="12">
    <source>
        <dbReference type="ARBA" id="ARBA00023012"/>
    </source>
</evidence>
<dbReference type="GO" id="GO:0016301">
    <property type="term" value="F:kinase activity"/>
    <property type="evidence" value="ECO:0007669"/>
    <property type="project" value="UniProtKB-KW"/>
</dbReference>
<keyword evidence="4" id="KW-1003">Cell membrane</keyword>
<protein>
    <recommendedName>
        <fullName evidence="3">histidine kinase</fullName>
        <ecNumber evidence="3">2.7.13.3</ecNumber>
    </recommendedName>
</protein>
<dbReference type="Gene3D" id="3.30.565.10">
    <property type="entry name" value="Histidine kinase-like ATPase, C-terminal domain"/>
    <property type="match status" value="1"/>
</dbReference>
<accession>A0ABW4RL89</accession>
<dbReference type="InterPro" id="IPR008358">
    <property type="entry name" value="Sig_transdc_His_kin/Pase_MprB"/>
</dbReference>
<evidence type="ECO:0000256" key="3">
    <source>
        <dbReference type="ARBA" id="ARBA00012438"/>
    </source>
</evidence>
<dbReference type="SMART" id="SM00388">
    <property type="entry name" value="HisKA"/>
    <property type="match status" value="1"/>
</dbReference>
<evidence type="ECO:0000256" key="9">
    <source>
        <dbReference type="ARBA" id="ARBA00022777"/>
    </source>
</evidence>
<dbReference type="Pfam" id="PF02518">
    <property type="entry name" value="HATPase_c"/>
    <property type="match status" value="1"/>
</dbReference>
<dbReference type="PROSITE" id="PS50109">
    <property type="entry name" value="HIS_KIN"/>
    <property type="match status" value="1"/>
</dbReference>
<keyword evidence="7 14" id="KW-0812">Transmembrane</keyword>
<dbReference type="InterPro" id="IPR003660">
    <property type="entry name" value="HAMP_dom"/>
</dbReference>
<gene>
    <name evidence="17" type="ORF">ACFSC9_16440</name>
</gene>
<dbReference type="EC" id="2.7.13.3" evidence="3"/>
<organism evidence="17 18">
    <name type="scientific">Paenibacillus wenxiniae</name>
    <dbReference type="NCBI Taxonomy" id="1636843"/>
    <lineage>
        <taxon>Bacteria</taxon>
        <taxon>Bacillati</taxon>
        <taxon>Bacillota</taxon>
        <taxon>Bacilli</taxon>
        <taxon>Bacillales</taxon>
        <taxon>Paenibacillaceae</taxon>
        <taxon>Paenibacillus</taxon>
    </lineage>
</organism>
<evidence type="ECO:0000259" key="16">
    <source>
        <dbReference type="PROSITE" id="PS50885"/>
    </source>
</evidence>
<evidence type="ECO:0000256" key="11">
    <source>
        <dbReference type="ARBA" id="ARBA00022989"/>
    </source>
</evidence>
<dbReference type="Gene3D" id="1.10.287.130">
    <property type="match status" value="1"/>
</dbReference>
<dbReference type="SUPFAM" id="SSF47384">
    <property type="entry name" value="Homodimeric domain of signal transducing histidine kinase"/>
    <property type="match status" value="1"/>
</dbReference>
<evidence type="ECO:0000256" key="8">
    <source>
        <dbReference type="ARBA" id="ARBA00022741"/>
    </source>
</evidence>
<evidence type="ECO:0000256" key="1">
    <source>
        <dbReference type="ARBA" id="ARBA00000085"/>
    </source>
</evidence>
<name>A0ABW4RL89_9BACL</name>
<dbReference type="InterPro" id="IPR003661">
    <property type="entry name" value="HisK_dim/P_dom"/>
</dbReference>
<keyword evidence="18" id="KW-1185">Reference proteome</keyword>
<dbReference type="PROSITE" id="PS50885">
    <property type="entry name" value="HAMP"/>
    <property type="match status" value="1"/>
</dbReference>
<keyword evidence="8" id="KW-0547">Nucleotide-binding</keyword>
<keyword evidence="5" id="KW-0597">Phosphoprotein</keyword>
<evidence type="ECO:0000256" key="10">
    <source>
        <dbReference type="ARBA" id="ARBA00022840"/>
    </source>
</evidence>
<dbReference type="PRINTS" id="PR01780">
    <property type="entry name" value="LANTIREGPROT"/>
</dbReference>
<dbReference type="InterPro" id="IPR005467">
    <property type="entry name" value="His_kinase_dom"/>
</dbReference>
<evidence type="ECO:0000259" key="15">
    <source>
        <dbReference type="PROSITE" id="PS50109"/>
    </source>
</evidence>
<dbReference type="InterPro" id="IPR050398">
    <property type="entry name" value="HssS/ArlS-like"/>
</dbReference>
<dbReference type="EMBL" id="JBHUEH010000023">
    <property type="protein sequence ID" value="MFD1887082.1"/>
    <property type="molecule type" value="Genomic_DNA"/>
</dbReference>
<reference evidence="18" key="1">
    <citation type="journal article" date="2019" name="Int. J. Syst. Evol. Microbiol.">
        <title>The Global Catalogue of Microorganisms (GCM) 10K type strain sequencing project: providing services to taxonomists for standard genome sequencing and annotation.</title>
        <authorList>
            <consortium name="The Broad Institute Genomics Platform"/>
            <consortium name="The Broad Institute Genome Sequencing Center for Infectious Disease"/>
            <person name="Wu L."/>
            <person name="Ma J."/>
        </authorList>
    </citation>
    <scope>NUCLEOTIDE SEQUENCE [LARGE SCALE GENOMIC DNA]</scope>
    <source>
        <strain evidence="18">CCUG 54950</strain>
    </source>
</reference>
<dbReference type="Pfam" id="PF00512">
    <property type="entry name" value="HisKA"/>
    <property type="match status" value="1"/>
</dbReference>
<keyword evidence="9 17" id="KW-0418">Kinase</keyword>
<evidence type="ECO:0000256" key="4">
    <source>
        <dbReference type="ARBA" id="ARBA00022475"/>
    </source>
</evidence>
<dbReference type="Proteomes" id="UP001597233">
    <property type="component" value="Unassembled WGS sequence"/>
</dbReference>
<dbReference type="InterPro" id="IPR036890">
    <property type="entry name" value="HATPase_C_sf"/>
</dbReference>
<evidence type="ECO:0000256" key="14">
    <source>
        <dbReference type="SAM" id="Phobius"/>
    </source>
</evidence>
<dbReference type="RefSeq" id="WP_347326458.1">
    <property type="nucleotide sequence ID" value="NZ_JBCGUH010000012.1"/>
</dbReference>
<keyword evidence="12" id="KW-0902">Two-component regulatory system</keyword>
<dbReference type="PANTHER" id="PTHR45528">
    <property type="entry name" value="SENSOR HISTIDINE KINASE CPXA"/>
    <property type="match status" value="1"/>
</dbReference>
<comment type="caution">
    <text evidence="17">The sequence shown here is derived from an EMBL/GenBank/DDBJ whole genome shotgun (WGS) entry which is preliminary data.</text>
</comment>
<feature type="transmembrane region" description="Helical" evidence="14">
    <location>
        <begin position="20"/>
        <end position="48"/>
    </location>
</feature>
<feature type="domain" description="Histidine kinase" evidence="15">
    <location>
        <begin position="245"/>
        <end position="460"/>
    </location>
</feature>
<feature type="transmembrane region" description="Helical" evidence="14">
    <location>
        <begin position="155"/>
        <end position="177"/>
    </location>
</feature>
<evidence type="ECO:0000256" key="13">
    <source>
        <dbReference type="ARBA" id="ARBA00023136"/>
    </source>
</evidence>
<evidence type="ECO:0000313" key="17">
    <source>
        <dbReference type="EMBL" id="MFD1887082.1"/>
    </source>
</evidence>
<evidence type="ECO:0000256" key="7">
    <source>
        <dbReference type="ARBA" id="ARBA00022692"/>
    </source>
</evidence>
<dbReference type="InterPro" id="IPR036097">
    <property type="entry name" value="HisK_dim/P_sf"/>
</dbReference>
<dbReference type="InterPro" id="IPR003594">
    <property type="entry name" value="HATPase_dom"/>
</dbReference>
<dbReference type="SUPFAM" id="SSF55874">
    <property type="entry name" value="ATPase domain of HSP90 chaperone/DNA topoisomerase II/histidine kinase"/>
    <property type="match status" value="1"/>
</dbReference>
<keyword evidence="10" id="KW-0067">ATP-binding</keyword>
<evidence type="ECO:0000256" key="6">
    <source>
        <dbReference type="ARBA" id="ARBA00022679"/>
    </source>
</evidence>
<keyword evidence="6" id="KW-0808">Transferase</keyword>
<evidence type="ECO:0000256" key="2">
    <source>
        <dbReference type="ARBA" id="ARBA00004651"/>
    </source>
</evidence>
<keyword evidence="11 14" id="KW-1133">Transmembrane helix</keyword>
<dbReference type="SMART" id="SM00387">
    <property type="entry name" value="HATPase_c"/>
    <property type="match status" value="1"/>
</dbReference>